<keyword evidence="2" id="KW-1185">Reference proteome</keyword>
<sequence length="293" mass="33010">MKLILHAGAHCTDDDRIVKALLRNSGPFLDQGIAVPGPSRYRRLLTNTVKAMDARAPAPDARDVLLDTILDEDHEKVHRLILSHEGLLGKPGFAVKGAQFYRSAENRLAHLVRLFEGDQIELYFALRDPATFVPAAYIQSGGLMFAEYARSLDLANLRWSEFLSRLRATLPEIPITVWCNEDSPLVFGEVLKRMAGLPVTAKINGSFDILMQIMTREGMQRFREFLGQHPDLPEPQRRKAMMAFLEKYADDAEVEEELDLPGWTEELIDTLSALYDEDVETISHIPGVTLIEP</sequence>
<dbReference type="EMBL" id="AQQZ01000002">
    <property type="protein sequence ID" value="KNG95019.1"/>
    <property type="molecule type" value="Genomic_DNA"/>
</dbReference>
<dbReference type="PATRIC" id="fig|1317121.7.peg.1696"/>
<proteinExistence type="predicted"/>
<organism evidence="1 2">
    <name type="scientific">Pseudaestuariivita atlantica</name>
    <dbReference type="NCBI Taxonomy" id="1317121"/>
    <lineage>
        <taxon>Bacteria</taxon>
        <taxon>Pseudomonadati</taxon>
        <taxon>Pseudomonadota</taxon>
        <taxon>Alphaproteobacteria</taxon>
        <taxon>Rhodobacterales</taxon>
        <taxon>Paracoccaceae</taxon>
        <taxon>Pseudaestuariivita</taxon>
    </lineage>
</organism>
<gene>
    <name evidence="1" type="ORF">ATO11_06570</name>
</gene>
<dbReference type="OrthoDB" id="7816979at2"/>
<name>A0A0L1JTC1_9RHOB</name>
<dbReference type="AlphaFoldDB" id="A0A0L1JTC1"/>
<dbReference type="RefSeq" id="WP_050530012.1">
    <property type="nucleotide sequence ID" value="NZ_AQQZ01000002.1"/>
</dbReference>
<dbReference type="STRING" id="1317121.ATO11_06570"/>
<evidence type="ECO:0008006" key="3">
    <source>
        <dbReference type="Google" id="ProtNLM"/>
    </source>
</evidence>
<evidence type="ECO:0000313" key="2">
    <source>
        <dbReference type="Proteomes" id="UP000036938"/>
    </source>
</evidence>
<comment type="caution">
    <text evidence="1">The sequence shown here is derived from an EMBL/GenBank/DDBJ whole genome shotgun (WGS) entry which is preliminary data.</text>
</comment>
<dbReference type="Proteomes" id="UP000036938">
    <property type="component" value="Unassembled WGS sequence"/>
</dbReference>
<evidence type="ECO:0000313" key="1">
    <source>
        <dbReference type="EMBL" id="KNG95019.1"/>
    </source>
</evidence>
<protein>
    <recommendedName>
        <fullName evidence="3">Sulfotransferase domain-containing protein</fullName>
    </recommendedName>
</protein>
<accession>A0A0L1JTC1</accession>
<reference evidence="1 2" key="1">
    <citation type="journal article" date="2015" name="Int. J. Syst. Evol. Microbiol.">
        <title>Aestuariivita atlantica sp. nov., isolated from deep sea sediment of the Atlantic Ocean.</title>
        <authorList>
            <person name="Li G."/>
            <person name="Lai Q."/>
            <person name="Du Y."/>
            <person name="Liu X."/>
            <person name="Sun F."/>
            <person name="Shao Z."/>
        </authorList>
    </citation>
    <scope>NUCLEOTIDE SEQUENCE [LARGE SCALE GENOMIC DNA]</scope>
    <source>
        <strain evidence="1 2">22II-S11-z3</strain>
    </source>
</reference>